<dbReference type="Gene3D" id="2.40.30.170">
    <property type="match status" value="1"/>
</dbReference>
<keyword evidence="2" id="KW-0472">Membrane</keyword>
<sequence>MKIKLLRFCRLRLACSRLFYPCTYGCAVGVARCEFVENEPMKKPLKSLLNALLGPAIIIVVVAAIWFFRAELWGSHEAVETPTASPSGKSDEKQTVLEISGQARRNLGLVSKPARPQTYWRSVTIPGVVADRPGVSDRGVTSPAVGIVTAIHAFPGDTMRPGDSLFTLRLFSEYLQNTQTQLFKANQETLIVQAELDRLSSAASVGAISQGKMIELRANLTRQQAVIQSSRQDLLTRGLLPDQIDQVQQQGEFVSTIEVTAPPLMPQTSLEDGHGNAVRQASLVTDSVSPNDVAYEVQELSVEMGQQVQAGQLLAKLSNHQSLYVIGHAFKREASFLEQAAEANRAVEIEFAEVNTADWPVVEQTFVIRHLSNTIDPDSRTFDFFVPLSNQSHAYEKLGNTFLVWRFRPGQRARIRVPVEQFENVFVLPAEAVVREGPEAYVFRQNGDLFKQLPVHVLHEDRLAIVIANDGSISPGSYLAQSSAASLNRVLKSQSASGKAPGVHVHADGTVHAAH</sequence>
<dbReference type="EMBL" id="SJPT01000005">
    <property type="protein sequence ID" value="TWU22392.1"/>
    <property type="molecule type" value="Genomic_DNA"/>
</dbReference>
<dbReference type="PANTHER" id="PTHR30097">
    <property type="entry name" value="CATION EFFLUX SYSTEM PROTEIN CUSB"/>
    <property type="match status" value="1"/>
</dbReference>
<gene>
    <name evidence="3" type="ORF">Pla52o_34480</name>
</gene>
<dbReference type="GO" id="GO:0030313">
    <property type="term" value="C:cell envelope"/>
    <property type="evidence" value="ECO:0007669"/>
    <property type="project" value="TreeGrafter"/>
</dbReference>
<organism evidence="3 4">
    <name type="scientific">Novipirellula galeiformis</name>
    <dbReference type="NCBI Taxonomy" id="2528004"/>
    <lineage>
        <taxon>Bacteria</taxon>
        <taxon>Pseudomonadati</taxon>
        <taxon>Planctomycetota</taxon>
        <taxon>Planctomycetia</taxon>
        <taxon>Pirellulales</taxon>
        <taxon>Pirellulaceae</taxon>
        <taxon>Novipirellula</taxon>
    </lineage>
</organism>
<keyword evidence="2" id="KW-0812">Transmembrane</keyword>
<proteinExistence type="predicted"/>
<dbReference type="AlphaFoldDB" id="A0A5C6CE62"/>
<feature type="transmembrane region" description="Helical" evidence="2">
    <location>
        <begin position="48"/>
        <end position="68"/>
    </location>
</feature>
<dbReference type="GO" id="GO:0060003">
    <property type="term" value="P:copper ion export"/>
    <property type="evidence" value="ECO:0007669"/>
    <property type="project" value="TreeGrafter"/>
</dbReference>
<reference evidence="3 4" key="1">
    <citation type="submission" date="2019-02" db="EMBL/GenBank/DDBJ databases">
        <title>Deep-cultivation of Planctomycetes and their phenomic and genomic characterization uncovers novel biology.</title>
        <authorList>
            <person name="Wiegand S."/>
            <person name="Jogler M."/>
            <person name="Boedeker C."/>
            <person name="Pinto D."/>
            <person name="Vollmers J."/>
            <person name="Rivas-Marin E."/>
            <person name="Kohn T."/>
            <person name="Peeters S.H."/>
            <person name="Heuer A."/>
            <person name="Rast P."/>
            <person name="Oberbeckmann S."/>
            <person name="Bunk B."/>
            <person name="Jeske O."/>
            <person name="Meyerdierks A."/>
            <person name="Storesund J.E."/>
            <person name="Kallscheuer N."/>
            <person name="Luecker S."/>
            <person name="Lage O.M."/>
            <person name="Pohl T."/>
            <person name="Merkel B.J."/>
            <person name="Hornburger P."/>
            <person name="Mueller R.-W."/>
            <person name="Bruemmer F."/>
            <person name="Labrenz M."/>
            <person name="Spormann A.M."/>
            <person name="Op Den Camp H."/>
            <person name="Overmann J."/>
            <person name="Amann R."/>
            <person name="Jetten M.S.M."/>
            <person name="Mascher T."/>
            <person name="Medema M.H."/>
            <person name="Devos D.P."/>
            <person name="Kaster A.-K."/>
            <person name="Ovreas L."/>
            <person name="Rohde M."/>
            <person name="Galperin M.Y."/>
            <person name="Jogler C."/>
        </authorList>
    </citation>
    <scope>NUCLEOTIDE SEQUENCE [LARGE SCALE GENOMIC DNA]</scope>
    <source>
        <strain evidence="3 4">Pla52o</strain>
    </source>
</reference>
<dbReference type="InterPro" id="IPR051909">
    <property type="entry name" value="MFP_Cation_Efflux"/>
</dbReference>
<evidence type="ECO:0000313" key="3">
    <source>
        <dbReference type="EMBL" id="TWU22392.1"/>
    </source>
</evidence>
<evidence type="ECO:0000256" key="2">
    <source>
        <dbReference type="SAM" id="Phobius"/>
    </source>
</evidence>
<keyword evidence="2" id="KW-1133">Transmembrane helix</keyword>
<name>A0A5C6CE62_9BACT</name>
<dbReference type="Proteomes" id="UP000316304">
    <property type="component" value="Unassembled WGS sequence"/>
</dbReference>
<dbReference type="GO" id="GO:0015679">
    <property type="term" value="P:plasma membrane copper ion transport"/>
    <property type="evidence" value="ECO:0007669"/>
    <property type="project" value="TreeGrafter"/>
</dbReference>
<keyword evidence="4" id="KW-1185">Reference proteome</keyword>
<accession>A0A5C6CE62</accession>
<dbReference type="PANTHER" id="PTHR30097:SF4">
    <property type="entry name" value="SLR6042 PROTEIN"/>
    <property type="match status" value="1"/>
</dbReference>
<evidence type="ECO:0000313" key="4">
    <source>
        <dbReference type="Proteomes" id="UP000316304"/>
    </source>
</evidence>
<keyword evidence="1" id="KW-0813">Transport</keyword>
<comment type="caution">
    <text evidence="3">The sequence shown here is derived from an EMBL/GenBank/DDBJ whole genome shotgun (WGS) entry which is preliminary data.</text>
</comment>
<protein>
    <submittedName>
        <fullName evidence="3">HlyD family secretion protein</fullName>
    </submittedName>
</protein>
<evidence type="ECO:0000256" key="1">
    <source>
        <dbReference type="ARBA" id="ARBA00022448"/>
    </source>
</evidence>